<evidence type="ECO:0000256" key="1">
    <source>
        <dbReference type="SAM" id="MobiDB-lite"/>
    </source>
</evidence>
<feature type="region of interest" description="Disordered" evidence="1">
    <location>
        <begin position="1"/>
        <end position="24"/>
    </location>
</feature>
<dbReference type="AlphaFoldDB" id="A0A8H7P336"/>
<dbReference type="EMBL" id="JADOXO010000077">
    <property type="protein sequence ID" value="KAF9814970.1"/>
    <property type="molecule type" value="Genomic_DNA"/>
</dbReference>
<reference evidence="2" key="2">
    <citation type="journal article" name="Front. Microbiol.">
        <title>Degradative Capacity of Two Strains of Rhodonia placenta: From Phenotype to Genotype.</title>
        <authorList>
            <person name="Kolle M."/>
            <person name="Horta M.A.C."/>
            <person name="Nowrousian M."/>
            <person name="Ohm R.A."/>
            <person name="Benz J.P."/>
            <person name="Pilgard A."/>
        </authorList>
    </citation>
    <scope>NUCLEOTIDE SEQUENCE</scope>
    <source>
        <strain evidence="2">FPRL280</strain>
    </source>
</reference>
<protein>
    <submittedName>
        <fullName evidence="2">Uncharacterized protein</fullName>
    </submittedName>
</protein>
<organism evidence="2 3">
    <name type="scientific">Rhodonia placenta</name>
    <dbReference type="NCBI Taxonomy" id="104341"/>
    <lineage>
        <taxon>Eukaryota</taxon>
        <taxon>Fungi</taxon>
        <taxon>Dikarya</taxon>
        <taxon>Basidiomycota</taxon>
        <taxon>Agaricomycotina</taxon>
        <taxon>Agaricomycetes</taxon>
        <taxon>Polyporales</taxon>
        <taxon>Adustoporiaceae</taxon>
        <taxon>Rhodonia</taxon>
    </lineage>
</organism>
<evidence type="ECO:0000313" key="2">
    <source>
        <dbReference type="EMBL" id="KAF9814970.1"/>
    </source>
</evidence>
<evidence type="ECO:0000313" key="3">
    <source>
        <dbReference type="Proteomes" id="UP000639403"/>
    </source>
</evidence>
<gene>
    <name evidence="2" type="ORF">IEO21_04820</name>
</gene>
<comment type="caution">
    <text evidence="2">The sequence shown here is derived from an EMBL/GenBank/DDBJ whole genome shotgun (WGS) entry which is preliminary data.</text>
</comment>
<accession>A0A8H7P336</accession>
<proteinExistence type="predicted"/>
<sequence>MTEPQEVESLSARLCQSPRKDDHERWSGCLFRLSGEGEEEEEEAAGAGVCVGEGVCACAAIEDIGRKTKGVRGEGNPALEVVLAGGRGAGSSEKRRETVRGSGYGRRWGRGDMISSQTLGVSPRPASFADYLSRPVRPLLPPALSLPTFQAPPSILRRRPHSAARTQPTGSFATCSECDYL</sequence>
<dbReference type="Proteomes" id="UP000639403">
    <property type="component" value="Unassembled WGS sequence"/>
</dbReference>
<reference evidence="2" key="1">
    <citation type="submission" date="2020-11" db="EMBL/GenBank/DDBJ databases">
        <authorList>
            <person name="Koelle M."/>
            <person name="Horta M.A.C."/>
            <person name="Nowrousian M."/>
            <person name="Ohm R.A."/>
            <person name="Benz P."/>
            <person name="Pilgard A."/>
        </authorList>
    </citation>
    <scope>NUCLEOTIDE SEQUENCE</scope>
    <source>
        <strain evidence="2">FPRL280</strain>
    </source>
</reference>
<name>A0A8H7P336_9APHY</name>